<dbReference type="RefSeq" id="WP_284364373.1">
    <property type="nucleotide sequence ID" value="NZ_BSNI01000002.1"/>
</dbReference>
<evidence type="ECO:0000313" key="2">
    <source>
        <dbReference type="Proteomes" id="UP001161405"/>
    </source>
</evidence>
<dbReference type="Gene3D" id="3.30.420.300">
    <property type="entry name" value="2-keto-3-deoxy-galactonokinase, substrate binding domain"/>
    <property type="match status" value="1"/>
</dbReference>
<accession>A0ABQ5USN0</accession>
<proteinExistence type="predicted"/>
<dbReference type="InterPro" id="IPR007729">
    <property type="entry name" value="DGOK"/>
</dbReference>
<keyword evidence="2" id="KW-1185">Reference proteome</keyword>
<dbReference type="Pfam" id="PF05035">
    <property type="entry name" value="DGOK"/>
    <property type="match status" value="1"/>
</dbReference>
<gene>
    <name evidence="1" type="ORF">GCM10007879_21530</name>
</gene>
<reference evidence="1" key="2">
    <citation type="submission" date="2023-01" db="EMBL/GenBank/DDBJ databases">
        <title>Draft genome sequence of Maritalea porphyrae strain NBRC 107169.</title>
        <authorList>
            <person name="Sun Q."/>
            <person name="Mori K."/>
        </authorList>
    </citation>
    <scope>NUCLEOTIDE SEQUENCE</scope>
    <source>
        <strain evidence="1">NBRC 107169</strain>
    </source>
</reference>
<dbReference type="InterPro" id="IPR042258">
    <property type="entry name" value="DGOK_N"/>
</dbReference>
<reference evidence="1" key="1">
    <citation type="journal article" date="2014" name="Int. J. Syst. Evol. Microbiol.">
        <title>Complete genome of a new Firmicutes species belonging to the dominant human colonic microbiota ('Ruminococcus bicirculans') reveals two chromosomes and a selective capacity to utilize plant glucans.</title>
        <authorList>
            <consortium name="NISC Comparative Sequencing Program"/>
            <person name="Wegmann U."/>
            <person name="Louis P."/>
            <person name="Goesmann A."/>
            <person name="Henrissat B."/>
            <person name="Duncan S.H."/>
            <person name="Flint H.J."/>
        </authorList>
    </citation>
    <scope>NUCLEOTIDE SEQUENCE</scope>
    <source>
        <strain evidence="1">NBRC 107169</strain>
    </source>
</reference>
<protein>
    <submittedName>
        <fullName evidence="1">2-keto-3-deoxy-galactonokinase</fullName>
    </submittedName>
</protein>
<name>A0ABQ5USN0_9HYPH</name>
<dbReference type="InterPro" id="IPR042257">
    <property type="entry name" value="DGOK_C"/>
</dbReference>
<dbReference type="Proteomes" id="UP001161405">
    <property type="component" value="Unassembled WGS sequence"/>
</dbReference>
<comment type="caution">
    <text evidence="1">The sequence shown here is derived from an EMBL/GenBank/DDBJ whole genome shotgun (WGS) entry which is preliminary data.</text>
</comment>
<evidence type="ECO:0000313" key="1">
    <source>
        <dbReference type="EMBL" id="GLQ17904.1"/>
    </source>
</evidence>
<sequence>MNNKIEWIALDWGTTHFRAWAMGAGGQVLDQVKSDQGMGKLERDEFETVFLEHVEKWLVGRNSPVSAFACGMVGAKQGWIEAKYIETPCAPPRNEQLVQAPLSDPRVQVFIVPGLSQHKPADVMRGEETQIAGFLASMPTFDGVACMPGTHSKWVTISKGVVKHFTTFMTGEMFGLLAKKSVLRHSVGGRGWDNAAFIGGVKLAMDTPELVAQELFSIRPQTMLHDLPANEARARLSGLLVGAELRATEHLWSSRDVCIIGDPKLSEHYNKALEFYNCQATIADGDMMTLGGLHAVALSAMEQAS</sequence>
<dbReference type="Gene3D" id="3.30.420.310">
    <property type="entry name" value="2-keto-3-deoxy-galactonokinase, C-terminal domain"/>
    <property type="match status" value="1"/>
</dbReference>
<dbReference type="EMBL" id="BSNI01000002">
    <property type="protein sequence ID" value="GLQ17904.1"/>
    <property type="molecule type" value="Genomic_DNA"/>
</dbReference>
<organism evidence="1 2">
    <name type="scientific">Maritalea porphyrae</name>
    <dbReference type="NCBI Taxonomy" id="880732"/>
    <lineage>
        <taxon>Bacteria</taxon>
        <taxon>Pseudomonadati</taxon>
        <taxon>Pseudomonadota</taxon>
        <taxon>Alphaproteobacteria</taxon>
        <taxon>Hyphomicrobiales</taxon>
        <taxon>Devosiaceae</taxon>
        <taxon>Maritalea</taxon>
    </lineage>
</organism>